<protein>
    <recommendedName>
        <fullName evidence="1">Endoplasmic reticulum transmembrane protein</fullName>
    </recommendedName>
</protein>
<dbReference type="GO" id="GO:0006886">
    <property type="term" value="P:intracellular protein transport"/>
    <property type="evidence" value="ECO:0007669"/>
    <property type="project" value="UniProtKB-UniRule"/>
</dbReference>
<dbReference type="OrthoDB" id="435607at2759"/>
<evidence type="ECO:0000313" key="3">
    <source>
        <dbReference type="Proteomes" id="UP000652761"/>
    </source>
</evidence>
<dbReference type="PANTHER" id="PTHR12701:SF18">
    <property type="entry name" value="ENDOPLASMIC RETICULUM TRANSMEMBRANE PROTEIN"/>
    <property type="match status" value="1"/>
</dbReference>
<dbReference type="GO" id="GO:0006888">
    <property type="term" value="P:endoplasmic reticulum to Golgi vesicle-mediated transport"/>
    <property type="evidence" value="ECO:0007669"/>
    <property type="project" value="UniProtKB-UniRule"/>
</dbReference>
<feature type="transmembrane region" description="Helical" evidence="1">
    <location>
        <begin position="6"/>
        <end position="22"/>
    </location>
</feature>
<dbReference type="InterPro" id="IPR008417">
    <property type="entry name" value="BAP29/BAP31"/>
</dbReference>
<accession>A0A843W7A2</accession>
<dbReference type="AlphaFoldDB" id="A0A843W7A2"/>
<dbReference type="PANTHER" id="PTHR12701">
    <property type="entry name" value="BCR-ASSOCIATED PROTEIN, BAP"/>
    <property type="match status" value="1"/>
</dbReference>
<feature type="transmembrane region" description="Helical" evidence="1">
    <location>
        <begin position="43"/>
        <end position="64"/>
    </location>
</feature>
<organism evidence="2 3">
    <name type="scientific">Colocasia esculenta</name>
    <name type="common">Wild taro</name>
    <name type="synonym">Arum esculentum</name>
    <dbReference type="NCBI Taxonomy" id="4460"/>
    <lineage>
        <taxon>Eukaryota</taxon>
        <taxon>Viridiplantae</taxon>
        <taxon>Streptophyta</taxon>
        <taxon>Embryophyta</taxon>
        <taxon>Tracheophyta</taxon>
        <taxon>Spermatophyta</taxon>
        <taxon>Magnoliopsida</taxon>
        <taxon>Liliopsida</taxon>
        <taxon>Araceae</taxon>
        <taxon>Aroideae</taxon>
        <taxon>Colocasieae</taxon>
        <taxon>Colocasia</taxon>
    </lineage>
</organism>
<dbReference type="EMBL" id="NMUH01003749">
    <property type="protein sequence ID" value="MQM06943.1"/>
    <property type="molecule type" value="Genomic_DNA"/>
</dbReference>
<keyword evidence="1" id="KW-0472">Membrane</keyword>
<keyword evidence="1" id="KW-1133">Transmembrane helix</keyword>
<keyword evidence="3" id="KW-1185">Reference proteome</keyword>
<dbReference type="GO" id="GO:0070973">
    <property type="term" value="P:protein localization to endoplasmic reticulum exit site"/>
    <property type="evidence" value="ECO:0007669"/>
    <property type="project" value="UniProtKB-UniRule"/>
</dbReference>
<evidence type="ECO:0000256" key="1">
    <source>
        <dbReference type="RuleBase" id="RU367026"/>
    </source>
</evidence>
<keyword evidence="1" id="KW-0812">Transmembrane</keyword>
<comment type="similarity">
    <text evidence="1">Belongs to the BCAP29/BCAP31 family.</text>
</comment>
<keyword evidence="1" id="KW-0653">Protein transport</keyword>
<keyword evidence="1" id="KW-0256">Endoplasmic reticulum</keyword>
<sequence>MIQLLFMAVAAEAAVVVLLLVKTPLRRVVLLALDRIKRGRGPVAVRTVAATVSVVLASSLYSMLKIQRRAGGEEGPVAAVSLSPTDQVLWTRHLLEASLMGYFLFLALIIDRMHHYIRELRVLRKTVEAVTKRNKVAEEPKDGASDDLKARDREIIQLKSRIAQLESESES</sequence>
<comment type="caution">
    <text evidence="2">The sequence shown here is derived from an EMBL/GenBank/DDBJ whole genome shotgun (WGS) entry which is preliminary data.</text>
</comment>
<reference evidence="2" key="1">
    <citation type="submission" date="2017-07" db="EMBL/GenBank/DDBJ databases">
        <title>Taro Niue Genome Assembly and Annotation.</title>
        <authorList>
            <person name="Atibalentja N."/>
            <person name="Keating K."/>
            <person name="Fields C.J."/>
        </authorList>
    </citation>
    <scope>NUCLEOTIDE SEQUENCE</scope>
    <source>
        <strain evidence="2">Niue_2</strain>
        <tissue evidence="2">Leaf</tissue>
    </source>
</reference>
<feature type="transmembrane region" description="Helical" evidence="1">
    <location>
        <begin position="90"/>
        <end position="110"/>
    </location>
</feature>
<comment type="function">
    <text evidence="1">May play a role in anterograde transport of membrane proteins from the endoplasmic reticulum to the Golgi.</text>
</comment>
<dbReference type="Proteomes" id="UP000652761">
    <property type="component" value="Unassembled WGS sequence"/>
</dbReference>
<dbReference type="SMR" id="A0A843W7A2"/>
<gene>
    <name evidence="2" type="ORF">Taro_039776</name>
</gene>
<keyword evidence="1" id="KW-0931">ER-Golgi transport</keyword>
<comment type="subcellular location">
    <subcellularLocation>
        <location evidence="1">Endoplasmic reticulum membrane</location>
        <topology evidence="1">Multi-pass membrane protein</topology>
    </subcellularLocation>
</comment>
<keyword evidence="1" id="KW-0813">Transport</keyword>
<proteinExistence type="inferred from homology"/>
<name>A0A843W7A2_COLES</name>
<dbReference type="GO" id="GO:0005789">
    <property type="term" value="C:endoplasmic reticulum membrane"/>
    <property type="evidence" value="ECO:0007669"/>
    <property type="project" value="UniProtKB-SubCell"/>
</dbReference>
<evidence type="ECO:0000313" key="2">
    <source>
        <dbReference type="EMBL" id="MQM06943.1"/>
    </source>
</evidence>